<reference evidence="1" key="1">
    <citation type="submission" date="2020-07" db="EMBL/GenBank/DDBJ databases">
        <title>Multicomponent nature underlies the extraordinary mechanical properties of spider dragline silk.</title>
        <authorList>
            <person name="Kono N."/>
            <person name="Nakamura H."/>
            <person name="Mori M."/>
            <person name="Yoshida Y."/>
            <person name="Ohtoshi R."/>
            <person name="Malay A.D."/>
            <person name="Moran D.A.P."/>
            <person name="Tomita M."/>
            <person name="Numata K."/>
            <person name="Arakawa K."/>
        </authorList>
    </citation>
    <scope>NUCLEOTIDE SEQUENCE</scope>
</reference>
<comment type="caution">
    <text evidence="1">The sequence shown here is derived from an EMBL/GenBank/DDBJ whole genome shotgun (WGS) entry which is preliminary data.</text>
</comment>
<protein>
    <submittedName>
        <fullName evidence="1">Uncharacterized protein</fullName>
    </submittedName>
</protein>
<dbReference type="AlphaFoldDB" id="A0A8X6L4Y2"/>
<evidence type="ECO:0000313" key="2">
    <source>
        <dbReference type="Proteomes" id="UP000887116"/>
    </source>
</evidence>
<name>A0A8X6L4Y2_TRICU</name>
<feature type="non-terminal residue" evidence="1">
    <location>
        <position position="1"/>
    </location>
</feature>
<dbReference type="Proteomes" id="UP000887116">
    <property type="component" value="Unassembled WGS sequence"/>
</dbReference>
<gene>
    <name evidence="1" type="ORF">TNCT_295981</name>
</gene>
<proteinExistence type="predicted"/>
<organism evidence="1 2">
    <name type="scientific">Trichonephila clavata</name>
    <name type="common">Joro spider</name>
    <name type="synonym">Nephila clavata</name>
    <dbReference type="NCBI Taxonomy" id="2740835"/>
    <lineage>
        <taxon>Eukaryota</taxon>
        <taxon>Metazoa</taxon>
        <taxon>Ecdysozoa</taxon>
        <taxon>Arthropoda</taxon>
        <taxon>Chelicerata</taxon>
        <taxon>Arachnida</taxon>
        <taxon>Araneae</taxon>
        <taxon>Araneomorphae</taxon>
        <taxon>Entelegynae</taxon>
        <taxon>Araneoidea</taxon>
        <taxon>Nephilidae</taxon>
        <taxon>Trichonephila</taxon>
    </lineage>
</organism>
<dbReference type="EMBL" id="BMAO01004578">
    <property type="protein sequence ID" value="GFQ95536.1"/>
    <property type="molecule type" value="Genomic_DNA"/>
</dbReference>
<accession>A0A8X6L4Y2</accession>
<keyword evidence="2" id="KW-1185">Reference proteome</keyword>
<sequence>MPSICALSRTNVDFSKSLPIELPLPSSSTDISVTDTLQQVAPTEGSFGSHQLLGMLTTSKRVPSNTSET</sequence>
<evidence type="ECO:0000313" key="1">
    <source>
        <dbReference type="EMBL" id="GFQ95536.1"/>
    </source>
</evidence>